<dbReference type="Proteomes" id="UP000283387">
    <property type="component" value="Unassembled WGS sequence"/>
</dbReference>
<dbReference type="PANTHER" id="PTHR21600:SF44">
    <property type="entry name" value="RIBOSOMAL LARGE SUBUNIT PSEUDOURIDINE SYNTHASE D"/>
    <property type="match status" value="1"/>
</dbReference>
<evidence type="ECO:0000313" key="8">
    <source>
        <dbReference type="EMBL" id="RKD92344.1"/>
    </source>
</evidence>
<dbReference type="NCBIfam" id="TIGR00005">
    <property type="entry name" value="rluA_subfam"/>
    <property type="match status" value="1"/>
</dbReference>
<evidence type="ECO:0000256" key="6">
    <source>
        <dbReference type="SAM" id="MobiDB-lite"/>
    </source>
</evidence>
<dbReference type="GO" id="GO:0140098">
    <property type="term" value="F:catalytic activity, acting on RNA"/>
    <property type="evidence" value="ECO:0007669"/>
    <property type="project" value="UniProtKB-ARBA"/>
</dbReference>
<reference evidence="8 9" key="1">
    <citation type="submission" date="2018-09" db="EMBL/GenBank/DDBJ databases">
        <title>Genomic Encyclopedia of Archaeal and Bacterial Type Strains, Phase II (KMG-II): from individual species to whole genera.</title>
        <authorList>
            <person name="Goeker M."/>
        </authorList>
    </citation>
    <scope>NUCLEOTIDE SEQUENCE [LARGE SCALE GENOMIC DNA]</scope>
    <source>
        <strain evidence="8 9">DSM 27148</strain>
    </source>
</reference>
<comment type="similarity">
    <text evidence="1 5">Belongs to the pseudouridine synthase RluA family.</text>
</comment>
<evidence type="ECO:0000256" key="5">
    <source>
        <dbReference type="RuleBase" id="RU362028"/>
    </source>
</evidence>
<dbReference type="EMBL" id="RAPN01000001">
    <property type="protein sequence ID" value="RKD92344.1"/>
    <property type="molecule type" value="Genomic_DNA"/>
</dbReference>
<dbReference type="EC" id="5.4.99.-" evidence="5"/>
<dbReference type="PROSITE" id="PS01129">
    <property type="entry name" value="PSI_RLU"/>
    <property type="match status" value="1"/>
</dbReference>
<evidence type="ECO:0000259" key="7">
    <source>
        <dbReference type="Pfam" id="PF00849"/>
    </source>
</evidence>
<evidence type="ECO:0000256" key="3">
    <source>
        <dbReference type="PIRSR" id="PIRSR606225-1"/>
    </source>
</evidence>
<dbReference type="GO" id="GO:0000455">
    <property type="term" value="P:enzyme-directed rRNA pseudouridine synthesis"/>
    <property type="evidence" value="ECO:0007669"/>
    <property type="project" value="TreeGrafter"/>
</dbReference>
<dbReference type="RefSeq" id="WP_120273565.1">
    <property type="nucleotide sequence ID" value="NZ_RAPN01000001.1"/>
</dbReference>
<dbReference type="SUPFAM" id="SSF55174">
    <property type="entry name" value="Alpha-L RNA-binding motif"/>
    <property type="match status" value="1"/>
</dbReference>
<feature type="compositionally biased region" description="Basic and acidic residues" evidence="6">
    <location>
        <begin position="1"/>
        <end position="19"/>
    </location>
</feature>
<dbReference type="Pfam" id="PF00849">
    <property type="entry name" value="PseudoU_synth_2"/>
    <property type="match status" value="1"/>
</dbReference>
<evidence type="ECO:0000256" key="4">
    <source>
        <dbReference type="PROSITE-ProRule" id="PRU00182"/>
    </source>
</evidence>
<dbReference type="PANTHER" id="PTHR21600">
    <property type="entry name" value="MITOCHONDRIAL RNA PSEUDOURIDINE SYNTHASE"/>
    <property type="match status" value="1"/>
</dbReference>
<feature type="active site" evidence="3">
    <location>
        <position position="148"/>
    </location>
</feature>
<protein>
    <recommendedName>
        <fullName evidence="5">Pseudouridine synthase</fullName>
        <ecNumber evidence="5">5.4.99.-</ecNumber>
    </recommendedName>
</protein>
<organism evidence="8 9">
    <name type="scientific">Mangrovibacterium diazotrophicum</name>
    <dbReference type="NCBI Taxonomy" id="1261403"/>
    <lineage>
        <taxon>Bacteria</taxon>
        <taxon>Pseudomonadati</taxon>
        <taxon>Bacteroidota</taxon>
        <taxon>Bacteroidia</taxon>
        <taxon>Marinilabiliales</taxon>
        <taxon>Prolixibacteraceae</taxon>
        <taxon>Mangrovibacterium</taxon>
    </lineage>
</organism>
<dbReference type="PROSITE" id="PS50889">
    <property type="entry name" value="S4"/>
    <property type="match status" value="1"/>
</dbReference>
<evidence type="ECO:0000256" key="2">
    <source>
        <dbReference type="ARBA" id="ARBA00023235"/>
    </source>
</evidence>
<evidence type="ECO:0000256" key="1">
    <source>
        <dbReference type="ARBA" id="ARBA00010876"/>
    </source>
</evidence>
<feature type="region of interest" description="Disordered" evidence="6">
    <location>
        <begin position="1"/>
        <end position="23"/>
    </location>
</feature>
<dbReference type="CDD" id="cd00165">
    <property type="entry name" value="S4"/>
    <property type="match status" value="1"/>
</dbReference>
<dbReference type="GO" id="GO:0009982">
    <property type="term" value="F:pseudouridine synthase activity"/>
    <property type="evidence" value="ECO:0007669"/>
    <property type="project" value="InterPro"/>
</dbReference>
<dbReference type="GO" id="GO:0003723">
    <property type="term" value="F:RNA binding"/>
    <property type="evidence" value="ECO:0007669"/>
    <property type="project" value="UniProtKB-KW"/>
</dbReference>
<dbReference type="OrthoDB" id="9796412at2"/>
<dbReference type="InterPro" id="IPR050188">
    <property type="entry name" value="RluA_PseudoU_synthase"/>
</dbReference>
<comment type="caution">
    <text evidence="8">The sequence shown here is derived from an EMBL/GenBank/DDBJ whole genome shotgun (WGS) entry which is preliminary data.</text>
</comment>
<accession>A0A419WA99</accession>
<feature type="domain" description="Pseudouridine synthase RsuA/RluA-like" evidence="7">
    <location>
        <begin position="101"/>
        <end position="252"/>
    </location>
</feature>
<dbReference type="InterPro" id="IPR006145">
    <property type="entry name" value="PsdUridine_synth_RsuA/RluA"/>
</dbReference>
<dbReference type="InterPro" id="IPR006225">
    <property type="entry name" value="PsdUridine_synth_RluC/D"/>
</dbReference>
<keyword evidence="2 5" id="KW-0413">Isomerase</keyword>
<dbReference type="InterPro" id="IPR006224">
    <property type="entry name" value="PsdUridine_synth_RluA-like_CS"/>
</dbReference>
<evidence type="ECO:0000313" key="9">
    <source>
        <dbReference type="Proteomes" id="UP000283387"/>
    </source>
</evidence>
<comment type="function">
    <text evidence="5">Responsible for synthesis of pseudouridine from uracil.</text>
</comment>
<sequence length="306" mass="34797">MKNKGENKGKDKNPKREKPQTTQFKVKQEAELMKFLIENMPHKNRNNIKTMLKKRQVVVNGTAISQFNHVLKPGDSIELSRRPADSALKMPGVVIVHEDDQVIVVNKNAGLLTIATDKEKRDTVYSMLSSYVKVQDRGNKIFIVHRLDRETSGLMLFAKSKEVKELLQETWTETVGERTYLAVIDGQLDPTEGTHSSYLFESKAFIVYSSQDPERGQHAVTNYSTLKSNDEFSLLKVNLETGRKNQIRVHMKDLGHPIVGDKKYGSTSNPIRRLGLHAWVLAFTHPTTGKKFRFETSIPGSFLKLF</sequence>
<dbReference type="CDD" id="cd02869">
    <property type="entry name" value="PseudoU_synth_RluA_like"/>
    <property type="match status" value="1"/>
</dbReference>
<keyword evidence="4" id="KW-0694">RNA-binding</keyword>
<proteinExistence type="inferred from homology"/>
<dbReference type="InterPro" id="IPR020103">
    <property type="entry name" value="PsdUridine_synth_cat_dom_sf"/>
</dbReference>
<dbReference type="Gene3D" id="3.30.2350.10">
    <property type="entry name" value="Pseudouridine synthase"/>
    <property type="match status" value="1"/>
</dbReference>
<dbReference type="SUPFAM" id="SSF55120">
    <property type="entry name" value="Pseudouridine synthase"/>
    <property type="match status" value="1"/>
</dbReference>
<dbReference type="AlphaFoldDB" id="A0A419WA99"/>
<gene>
    <name evidence="8" type="ORF">BC643_2715</name>
</gene>
<comment type="catalytic activity">
    <reaction evidence="5">
        <text>a uridine in RNA = a pseudouridine in RNA</text>
        <dbReference type="Rhea" id="RHEA:48348"/>
        <dbReference type="Rhea" id="RHEA-COMP:12068"/>
        <dbReference type="Rhea" id="RHEA-COMP:12069"/>
        <dbReference type="ChEBI" id="CHEBI:65314"/>
        <dbReference type="ChEBI" id="CHEBI:65315"/>
    </reaction>
</comment>
<name>A0A419WA99_9BACT</name>
<keyword evidence="9" id="KW-1185">Reference proteome</keyword>